<evidence type="ECO:0000313" key="3">
    <source>
        <dbReference type="Proteomes" id="UP001172055"/>
    </source>
</evidence>
<evidence type="ECO:0000313" key="2">
    <source>
        <dbReference type="EMBL" id="MDN7242203.1"/>
    </source>
</evidence>
<accession>A0ABT8N2T2</accession>
<keyword evidence="1" id="KW-0812">Transmembrane</keyword>
<dbReference type="Proteomes" id="UP001172055">
    <property type="component" value="Unassembled WGS sequence"/>
</dbReference>
<comment type="caution">
    <text evidence="2">The sequence shown here is derived from an EMBL/GenBank/DDBJ whole genome shotgun (WGS) entry which is preliminary data.</text>
</comment>
<feature type="transmembrane region" description="Helical" evidence="1">
    <location>
        <begin position="7"/>
        <end position="30"/>
    </location>
</feature>
<keyword evidence="1" id="KW-0472">Membrane</keyword>
<feature type="transmembrane region" description="Helical" evidence="1">
    <location>
        <begin position="42"/>
        <end position="64"/>
    </location>
</feature>
<name>A0ABT8N2T2_9BACL</name>
<sequence>MKKVWLAYNGIAVLILAGLITLDYVVNIVIDRSGIDTIYTELAIYFCGFNILIAMPIWLIVLLVNRSRMNWKSVVAGIVLFLIFLGMTAYPVVTVIGYTAY</sequence>
<feature type="transmembrane region" description="Helical" evidence="1">
    <location>
        <begin position="76"/>
        <end position="100"/>
    </location>
</feature>
<gene>
    <name evidence="2" type="ORF">QWY14_10355</name>
</gene>
<dbReference type="RefSeq" id="WP_301723709.1">
    <property type="nucleotide sequence ID" value="NZ_JAUJWV010000001.1"/>
</dbReference>
<keyword evidence="1" id="KW-1133">Transmembrane helix</keyword>
<protein>
    <submittedName>
        <fullName evidence="2">Uncharacterized protein</fullName>
    </submittedName>
</protein>
<keyword evidence="3" id="KW-1185">Reference proteome</keyword>
<reference evidence="2 3" key="1">
    <citation type="submission" date="2023-06" db="EMBL/GenBank/DDBJ databases">
        <title>Novel species in genus Planococcus.</title>
        <authorList>
            <person name="Ning S."/>
        </authorList>
    </citation>
    <scope>NUCLEOTIDE SEQUENCE [LARGE SCALE GENOMIC DNA]</scope>
    <source>
        <strain evidence="2 3">N028</strain>
    </source>
</reference>
<proteinExistence type="predicted"/>
<dbReference type="EMBL" id="JAUJWV010000001">
    <property type="protein sequence ID" value="MDN7242203.1"/>
    <property type="molecule type" value="Genomic_DNA"/>
</dbReference>
<evidence type="ECO:0000256" key="1">
    <source>
        <dbReference type="SAM" id="Phobius"/>
    </source>
</evidence>
<organism evidence="2 3">
    <name type="scientific">Planococcus shixiaomingii</name>
    <dbReference type="NCBI Taxonomy" id="3058393"/>
    <lineage>
        <taxon>Bacteria</taxon>
        <taxon>Bacillati</taxon>
        <taxon>Bacillota</taxon>
        <taxon>Bacilli</taxon>
        <taxon>Bacillales</taxon>
        <taxon>Caryophanaceae</taxon>
        <taxon>Planococcus</taxon>
    </lineage>
</organism>